<keyword evidence="2" id="KW-1185">Reference proteome</keyword>
<reference evidence="1" key="1">
    <citation type="journal article" date="2018" name="Curr. Microbiol.">
        <title>Cellulosimicrobium arenosum sp. nov., Isolated from Marine Sediment Sand.</title>
        <authorList>
            <person name="Oh M."/>
            <person name="Kim J.H."/>
            <person name="Yoon J.H."/>
            <person name="Schumann P."/>
            <person name="Kim W."/>
        </authorList>
    </citation>
    <scope>NUCLEOTIDE SEQUENCE</scope>
    <source>
        <strain evidence="1">KCTC 49039</strain>
    </source>
</reference>
<evidence type="ECO:0000313" key="1">
    <source>
        <dbReference type="EMBL" id="MBD8078343.1"/>
    </source>
</evidence>
<gene>
    <name evidence="1" type="ORF">IF651_04635</name>
</gene>
<reference evidence="1" key="2">
    <citation type="submission" date="2020-09" db="EMBL/GenBank/DDBJ databases">
        <authorList>
            <person name="Yu Y."/>
        </authorList>
    </citation>
    <scope>NUCLEOTIDE SEQUENCE</scope>
    <source>
        <strain evidence="1">KCTC 49039</strain>
    </source>
</reference>
<organism evidence="1 2">
    <name type="scientific">Cellulosimicrobium arenosum</name>
    <dbReference type="NCBI Taxonomy" id="2708133"/>
    <lineage>
        <taxon>Bacteria</taxon>
        <taxon>Bacillati</taxon>
        <taxon>Actinomycetota</taxon>
        <taxon>Actinomycetes</taxon>
        <taxon>Micrococcales</taxon>
        <taxon>Promicromonosporaceae</taxon>
        <taxon>Cellulosimicrobium</taxon>
    </lineage>
</organism>
<dbReference type="AlphaFoldDB" id="A0A927G7J6"/>
<sequence length="53" mass="6041">MIWIPASGGYTALGRHGSIQAWIQKSFIDRLVRRGADVRVERVAFGRRRTRDG</sequence>
<protein>
    <submittedName>
        <fullName evidence="1">Uncharacterized protein</fullName>
    </submittedName>
</protein>
<proteinExistence type="predicted"/>
<comment type="caution">
    <text evidence="1">The sequence shown here is derived from an EMBL/GenBank/DDBJ whole genome shotgun (WGS) entry which is preliminary data.</text>
</comment>
<dbReference type="Proteomes" id="UP000610846">
    <property type="component" value="Unassembled WGS sequence"/>
</dbReference>
<dbReference type="EMBL" id="JACYHB010000003">
    <property type="protein sequence ID" value="MBD8078343.1"/>
    <property type="molecule type" value="Genomic_DNA"/>
</dbReference>
<dbReference type="RefSeq" id="WP_191827942.1">
    <property type="nucleotide sequence ID" value="NZ_JACYHB010000003.1"/>
</dbReference>
<accession>A0A927G7J6</accession>
<name>A0A927G7J6_9MICO</name>
<evidence type="ECO:0000313" key="2">
    <source>
        <dbReference type="Proteomes" id="UP000610846"/>
    </source>
</evidence>